<proteinExistence type="predicted"/>
<gene>
    <name evidence="2" type="ORF">REIFOR_00697</name>
</gene>
<protein>
    <recommendedName>
        <fullName evidence="1">Aminoglycoside phosphotransferase domain-containing protein</fullName>
    </recommendedName>
</protein>
<dbReference type="AlphaFoldDB" id="A0A2K8KLY7"/>
<dbReference type="Proteomes" id="UP000229757">
    <property type="component" value="Chromosome"/>
</dbReference>
<dbReference type="InterPro" id="IPR002575">
    <property type="entry name" value="Aminoglycoside_PTrfase"/>
</dbReference>
<dbReference type="EMBL" id="CP011797">
    <property type="protein sequence ID" value="ATX75865.1"/>
    <property type="molecule type" value="Genomic_DNA"/>
</dbReference>
<dbReference type="Pfam" id="PF01636">
    <property type="entry name" value="APH"/>
    <property type="match status" value="1"/>
</dbReference>
<dbReference type="KEGG" id="rfo:REIFOR_00697"/>
<reference evidence="2 3" key="1">
    <citation type="journal article" date="2017" name="Environ. Microbiol.">
        <title>Genomic and physiological analyses of 'Reinekea forsetii' reveal a versatile opportunistic lifestyle during spring algae blooms.</title>
        <authorList>
            <person name="Avci B."/>
            <person name="Hahnke R.L."/>
            <person name="Chafee M."/>
            <person name="Fischer T."/>
            <person name="Gruber-Vodicka H."/>
            <person name="Tegetmeyer H.E."/>
            <person name="Harder J."/>
            <person name="Fuchs B.M."/>
            <person name="Amann R.I."/>
            <person name="Teeling H."/>
        </authorList>
    </citation>
    <scope>NUCLEOTIDE SEQUENCE [LARGE SCALE GENOMIC DNA]</scope>
    <source>
        <strain evidence="2 3">Hel1_31_D35</strain>
    </source>
</reference>
<feature type="domain" description="Aminoglycoside phosphotransferase" evidence="1">
    <location>
        <begin position="48"/>
        <end position="240"/>
    </location>
</feature>
<dbReference type="Gene3D" id="3.90.1200.10">
    <property type="match status" value="1"/>
</dbReference>
<sequence length="340" mass="38375">MFIANGTIQLENSNCKFMCSLSDFYGMSLSTIGTGNKGSVSIAETKTSNKILLRDINSGNHFILKERPLYLNQERCLFTANVVRKSNKLDPTLVPIVKGENDRLHFISGDQWYVLMPVVEGFIPWTINKEAEIIGQQLALLHNSLAAINIASDPRISISFDLLKFSYDVNKSSLQLSALLKPFINLIAEVAHSPSQVQIIHGDISPSNVIYQKTNKCVFLDFDNISVGSIYYDIASLCLTFAQLNYQNNSSHLASRQRISLNPLFIQDLLQGYFRSESGEQVEPINVELFIKFYQLTWVEHMVLGAVRGDFTIIQAQTSIDSFYLIRQQLQIILRDFSCV</sequence>
<accession>A0A2K8KLY7</accession>
<dbReference type="SUPFAM" id="SSF56112">
    <property type="entry name" value="Protein kinase-like (PK-like)"/>
    <property type="match status" value="1"/>
</dbReference>
<evidence type="ECO:0000313" key="2">
    <source>
        <dbReference type="EMBL" id="ATX75865.1"/>
    </source>
</evidence>
<organism evidence="2 3">
    <name type="scientific">Reinekea forsetii</name>
    <dbReference type="NCBI Taxonomy" id="1336806"/>
    <lineage>
        <taxon>Bacteria</taxon>
        <taxon>Pseudomonadati</taxon>
        <taxon>Pseudomonadota</taxon>
        <taxon>Gammaproteobacteria</taxon>
        <taxon>Oceanospirillales</taxon>
        <taxon>Saccharospirillaceae</taxon>
        <taxon>Reinekea</taxon>
    </lineage>
</organism>
<evidence type="ECO:0000259" key="1">
    <source>
        <dbReference type="Pfam" id="PF01636"/>
    </source>
</evidence>
<name>A0A2K8KLY7_9GAMM</name>
<dbReference type="InterPro" id="IPR011009">
    <property type="entry name" value="Kinase-like_dom_sf"/>
</dbReference>
<evidence type="ECO:0000313" key="3">
    <source>
        <dbReference type="Proteomes" id="UP000229757"/>
    </source>
</evidence>
<keyword evidence="3" id="KW-1185">Reference proteome</keyword>